<evidence type="ECO:0000313" key="1">
    <source>
        <dbReference type="EMBL" id="CAA0096026.1"/>
    </source>
</evidence>
<evidence type="ECO:0000313" key="2">
    <source>
        <dbReference type="Proteomes" id="UP000433050"/>
    </source>
</evidence>
<name>A0A5S9NYR4_9HYPH</name>
<dbReference type="Proteomes" id="UP000433050">
    <property type="component" value="Unassembled WGS sequence"/>
</dbReference>
<dbReference type="RefSeq" id="WP_159598702.1">
    <property type="nucleotide sequence ID" value="NZ_CACSAS010000001.1"/>
</dbReference>
<proteinExistence type="predicted"/>
<gene>
    <name evidence="1" type="ORF">STARVERO_01960</name>
</gene>
<dbReference type="AlphaFoldDB" id="A0A5S9NYR4"/>
<protein>
    <submittedName>
        <fullName evidence="1">Uncharacterized protein</fullName>
    </submittedName>
</protein>
<dbReference type="EMBL" id="CACSAS010000001">
    <property type="protein sequence ID" value="CAA0096026.1"/>
    <property type="molecule type" value="Genomic_DNA"/>
</dbReference>
<organism evidence="1 2">
    <name type="scientific">Starkeya nomas</name>
    <dbReference type="NCBI Taxonomy" id="2666134"/>
    <lineage>
        <taxon>Bacteria</taxon>
        <taxon>Pseudomonadati</taxon>
        <taxon>Pseudomonadota</taxon>
        <taxon>Alphaproteobacteria</taxon>
        <taxon>Hyphomicrobiales</taxon>
        <taxon>Xanthobacteraceae</taxon>
        <taxon>Starkeya</taxon>
    </lineage>
</organism>
<sequence>MKKRISDSELLDLIQLVKAKKAGLPDVVTRNSSTLAAYFRAADAAVEELVKNHGARLTRPRGEQRLSMAGVATTCTHGSSGLLTNWINAAYRELDRRRLA</sequence>
<reference evidence="1 2" key="1">
    <citation type="submission" date="2019-12" db="EMBL/GenBank/DDBJ databases">
        <authorList>
            <person name="Reyes-Prieto M."/>
        </authorList>
    </citation>
    <scope>NUCLEOTIDE SEQUENCE [LARGE SCALE GENOMIC DNA]</scope>
    <source>
        <strain evidence="1">HF14-78462</strain>
    </source>
</reference>
<keyword evidence="2" id="KW-1185">Reference proteome</keyword>
<accession>A0A5S9NYR4</accession>